<evidence type="ECO:0000256" key="1">
    <source>
        <dbReference type="PROSITE-ProRule" id="PRU00169"/>
    </source>
</evidence>
<dbReference type="GO" id="GO:0000160">
    <property type="term" value="P:phosphorelay signal transduction system"/>
    <property type="evidence" value="ECO:0007669"/>
    <property type="project" value="InterPro"/>
</dbReference>
<protein>
    <submittedName>
        <fullName evidence="4">Response regulator</fullName>
    </submittedName>
</protein>
<sequence>MAQSFENVRLLIADQSPMVRTGLRGALFSIGFRNITETGSFIKLHDLIEQDAIDLLISSSELEGNDTGFLVSEMRNQRLGPNPFLVVIALLANAEPDYVKKVIDSGADDLLLTPIQPDQLILRIEKLIRSRKPFVVTHDYTGPDRRTKARAFETHSAPMVEVPNPLKFRAEATNLDGTRLNRSVAETAITMNRIKIERYAVQIDWLVTHIHATIRDGVTTDPATLAPYTGKLSAVAEDMLRRMRGTASESFSPPVEDLLNTARRLEIDPVMVPFAELERLTTLSRTIGRSLGSPAPSFRTTPCAPAPVCAPLPPPSRARSA</sequence>
<evidence type="ECO:0000256" key="2">
    <source>
        <dbReference type="SAM" id="MobiDB-lite"/>
    </source>
</evidence>
<evidence type="ECO:0000259" key="3">
    <source>
        <dbReference type="PROSITE" id="PS50110"/>
    </source>
</evidence>
<dbReference type="SMART" id="SM00448">
    <property type="entry name" value="REC"/>
    <property type="match status" value="1"/>
</dbReference>
<dbReference type="Gene3D" id="3.40.50.2300">
    <property type="match status" value="1"/>
</dbReference>
<feature type="compositionally biased region" description="Pro residues" evidence="2">
    <location>
        <begin position="304"/>
        <end position="321"/>
    </location>
</feature>
<dbReference type="PROSITE" id="PS50110">
    <property type="entry name" value="RESPONSE_REGULATORY"/>
    <property type="match status" value="1"/>
</dbReference>
<comment type="caution">
    <text evidence="4">The sequence shown here is derived from an EMBL/GenBank/DDBJ whole genome shotgun (WGS) entry which is preliminary data.</text>
</comment>
<dbReference type="InterPro" id="IPR011006">
    <property type="entry name" value="CheY-like_superfamily"/>
</dbReference>
<organism evidence="4 5">
    <name type="scientific">Magnetospirillum aberrantis SpK</name>
    <dbReference type="NCBI Taxonomy" id="908842"/>
    <lineage>
        <taxon>Bacteria</taxon>
        <taxon>Pseudomonadati</taxon>
        <taxon>Pseudomonadota</taxon>
        <taxon>Alphaproteobacteria</taxon>
        <taxon>Rhodospirillales</taxon>
        <taxon>Rhodospirillaceae</taxon>
        <taxon>Magnetospirillum</taxon>
    </lineage>
</organism>
<keyword evidence="5" id="KW-1185">Reference proteome</keyword>
<dbReference type="AlphaFoldDB" id="A0A7C9QVQ3"/>
<comment type="caution">
    <text evidence="1">Lacks conserved residue(s) required for the propagation of feature annotation.</text>
</comment>
<dbReference type="EMBL" id="JAAIYP010000039">
    <property type="protein sequence ID" value="NFV81321.1"/>
    <property type="molecule type" value="Genomic_DNA"/>
</dbReference>
<dbReference type="SUPFAM" id="SSF52172">
    <property type="entry name" value="CheY-like"/>
    <property type="match status" value="1"/>
</dbReference>
<dbReference type="InterPro" id="IPR001789">
    <property type="entry name" value="Sig_transdc_resp-reg_receiver"/>
</dbReference>
<dbReference type="Proteomes" id="UP000480684">
    <property type="component" value="Unassembled WGS sequence"/>
</dbReference>
<evidence type="ECO:0000313" key="4">
    <source>
        <dbReference type="EMBL" id="NFV81321.1"/>
    </source>
</evidence>
<feature type="region of interest" description="Disordered" evidence="2">
    <location>
        <begin position="291"/>
        <end position="321"/>
    </location>
</feature>
<feature type="domain" description="Response regulatory" evidence="3">
    <location>
        <begin position="9"/>
        <end position="128"/>
    </location>
</feature>
<evidence type="ECO:0000313" key="5">
    <source>
        <dbReference type="Proteomes" id="UP000480684"/>
    </source>
</evidence>
<accession>A0A7C9QVQ3</accession>
<reference evidence="4 5" key="1">
    <citation type="submission" date="2020-02" db="EMBL/GenBank/DDBJ databases">
        <authorList>
            <person name="Dziuba M."/>
            <person name="Kuznetsov B."/>
            <person name="Mardanov A."/>
            <person name="Ravin N."/>
            <person name="Grouzdev D."/>
        </authorList>
    </citation>
    <scope>NUCLEOTIDE SEQUENCE [LARGE SCALE GENOMIC DNA]</scope>
    <source>
        <strain evidence="4 5">SpK</strain>
    </source>
</reference>
<gene>
    <name evidence="4" type="ORF">G4223_14485</name>
</gene>
<proteinExistence type="predicted"/>
<dbReference type="Pfam" id="PF00072">
    <property type="entry name" value="Response_reg"/>
    <property type="match status" value="1"/>
</dbReference>
<name>A0A7C9QVQ3_9PROT</name>
<dbReference type="RefSeq" id="WP_163681221.1">
    <property type="nucleotide sequence ID" value="NZ_JAAIYP010000039.1"/>
</dbReference>